<reference evidence="1" key="1">
    <citation type="journal article" date="2014" name="Front. Microbiol.">
        <title>High frequency of phylogenetically diverse reductive dehalogenase-homologous genes in deep subseafloor sedimentary metagenomes.</title>
        <authorList>
            <person name="Kawai M."/>
            <person name="Futagami T."/>
            <person name="Toyoda A."/>
            <person name="Takaki Y."/>
            <person name="Nishi S."/>
            <person name="Hori S."/>
            <person name="Arai W."/>
            <person name="Tsubouchi T."/>
            <person name="Morono Y."/>
            <person name="Uchiyama I."/>
            <person name="Ito T."/>
            <person name="Fujiyama A."/>
            <person name="Inagaki F."/>
            <person name="Takami H."/>
        </authorList>
    </citation>
    <scope>NUCLEOTIDE SEQUENCE</scope>
    <source>
        <strain evidence="1">Expedition CK06-06</strain>
    </source>
</reference>
<dbReference type="EMBL" id="BARW01006600">
    <property type="protein sequence ID" value="GAI78190.1"/>
    <property type="molecule type" value="Genomic_DNA"/>
</dbReference>
<sequence>MRMQIAKYVSKEWEFGDSIWDNTRRNPEIREIWRRQNLKKVYAF</sequence>
<comment type="caution">
    <text evidence="1">The sequence shown here is derived from an EMBL/GenBank/DDBJ whole genome shotgun (WGS) entry which is preliminary data.</text>
</comment>
<dbReference type="AlphaFoldDB" id="X1SS58"/>
<protein>
    <submittedName>
        <fullName evidence="1">Uncharacterized protein</fullName>
    </submittedName>
</protein>
<gene>
    <name evidence="1" type="ORF">S12H4_13867</name>
</gene>
<proteinExistence type="predicted"/>
<name>X1SS58_9ZZZZ</name>
<evidence type="ECO:0000313" key="1">
    <source>
        <dbReference type="EMBL" id="GAI78190.1"/>
    </source>
</evidence>
<accession>X1SS58</accession>
<organism evidence="1">
    <name type="scientific">marine sediment metagenome</name>
    <dbReference type="NCBI Taxonomy" id="412755"/>
    <lineage>
        <taxon>unclassified sequences</taxon>
        <taxon>metagenomes</taxon>
        <taxon>ecological metagenomes</taxon>
    </lineage>
</organism>